<protein>
    <submittedName>
        <fullName evidence="2">Integral membrane protein</fullName>
    </submittedName>
</protein>
<reference evidence="2" key="2">
    <citation type="journal article" date="2014" name="ISME J.">
        <title>Microbial stratification in low pH oxic and suboxic macroscopic growths along an acid mine drainage.</title>
        <authorList>
            <person name="Mendez-Garcia C."/>
            <person name="Mesa V."/>
            <person name="Sprenger R.R."/>
            <person name="Richter M."/>
            <person name="Diez M.S."/>
            <person name="Solano J."/>
            <person name="Bargiela R."/>
            <person name="Golyshina O.V."/>
            <person name="Manteca A."/>
            <person name="Ramos J.L."/>
            <person name="Gallego J.R."/>
            <person name="Llorente I."/>
            <person name="Martins Dos Santos V.A."/>
            <person name="Jensen O.N."/>
            <person name="Pelaez A.I."/>
            <person name="Sanchez J."/>
            <person name="Ferrer M."/>
        </authorList>
    </citation>
    <scope>NUCLEOTIDE SEQUENCE</scope>
</reference>
<organism evidence="2">
    <name type="scientific">mine drainage metagenome</name>
    <dbReference type="NCBI Taxonomy" id="410659"/>
    <lineage>
        <taxon>unclassified sequences</taxon>
        <taxon>metagenomes</taxon>
        <taxon>ecological metagenomes</taxon>
    </lineage>
</organism>
<keyword evidence="1" id="KW-0812">Transmembrane</keyword>
<accession>T1BV08</accession>
<evidence type="ECO:0000313" key="2">
    <source>
        <dbReference type="EMBL" id="EQD73662.1"/>
    </source>
</evidence>
<feature type="transmembrane region" description="Helical" evidence="1">
    <location>
        <begin position="98"/>
        <end position="117"/>
    </location>
</feature>
<feature type="transmembrane region" description="Helical" evidence="1">
    <location>
        <begin position="129"/>
        <end position="152"/>
    </location>
</feature>
<dbReference type="EMBL" id="AUZX01003529">
    <property type="protein sequence ID" value="EQD73662.1"/>
    <property type="molecule type" value="Genomic_DNA"/>
</dbReference>
<name>T1BV08_9ZZZZ</name>
<keyword evidence="1" id="KW-1133">Transmembrane helix</keyword>
<dbReference type="AlphaFoldDB" id="T1BV08"/>
<keyword evidence="1" id="KW-0472">Membrane</keyword>
<gene>
    <name evidence="2" type="ORF">B1A_04839</name>
</gene>
<proteinExistence type="predicted"/>
<feature type="transmembrane region" description="Helical" evidence="1">
    <location>
        <begin position="72"/>
        <end position="92"/>
    </location>
</feature>
<evidence type="ECO:0000256" key="1">
    <source>
        <dbReference type="SAM" id="Phobius"/>
    </source>
</evidence>
<feature type="non-terminal residue" evidence="2">
    <location>
        <position position="1"/>
    </location>
</feature>
<sequence length="186" mass="20222">PHPPSVYESVGGHRAIRGYVLEDIALARLLKSAGARMRVVWAPDLAVTRMYCDRHEMFEGLLKNIHGLRYSAARQAGFLAGVIGFYLLPLLILPFGLVAGSLPLIGMGGFLWIALFGKHMGFVRAVGAPWAYGLLYPLAAGFYVALLTASLVDGSRGRPVRWKGRLYARSPDPWVAGPPAEPPANR</sequence>
<comment type="caution">
    <text evidence="2">The sequence shown here is derived from an EMBL/GenBank/DDBJ whole genome shotgun (WGS) entry which is preliminary data.</text>
</comment>
<reference evidence="2" key="1">
    <citation type="submission" date="2013-08" db="EMBL/GenBank/DDBJ databases">
        <authorList>
            <person name="Mendez C."/>
            <person name="Richter M."/>
            <person name="Ferrer M."/>
            <person name="Sanchez J."/>
        </authorList>
    </citation>
    <scope>NUCLEOTIDE SEQUENCE</scope>
</reference>